<dbReference type="InterPro" id="IPR032675">
    <property type="entry name" value="LRR_dom_sf"/>
</dbReference>
<dbReference type="InterPro" id="IPR050541">
    <property type="entry name" value="LRR_TM_domain-containing"/>
</dbReference>
<dbReference type="GO" id="GO:0005886">
    <property type="term" value="C:plasma membrane"/>
    <property type="evidence" value="ECO:0007669"/>
    <property type="project" value="TreeGrafter"/>
</dbReference>
<dbReference type="InterPro" id="IPR003591">
    <property type="entry name" value="Leu-rich_rpt_typical-subtyp"/>
</dbReference>
<keyword evidence="2" id="KW-0732">Signal</keyword>
<dbReference type="PANTHER" id="PTHR24369:SF210">
    <property type="entry name" value="CHAOPTIN-RELATED"/>
    <property type="match status" value="1"/>
</dbReference>
<dbReference type="PANTHER" id="PTHR24369">
    <property type="entry name" value="ANTIGEN BSP, PUTATIVE-RELATED"/>
    <property type="match status" value="1"/>
</dbReference>
<dbReference type="VEuPathDB" id="VectorBase:AATE020689"/>
<dbReference type="SUPFAM" id="SSF52058">
    <property type="entry name" value="L domain-like"/>
    <property type="match status" value="1"/>
</dbReference>
<proteinExistence type="predicted"/>
<keyword evidence="3" id="KW-0677">Repeat</keyword>
<organism evidence="4">
    <name type="scientific">Anopheles atroparvus</name>
    <name type="common">European mosquito</name>
    <dbReference type="NCBI Taxonomy" id="41427"/>
    <lineage>
        <taxon>Eukaryota</taxon>
        <taxon>Metazoa</taxon>
        <taxon>Ecdysozoa</taxon>
        <taxon>Arthropoda</taxon>
        <taxon>Hexapoda</taxon>
        <taxon>Insecta</taxon>
        <taxon>Pterygota</taxon>
        <taxon>Neoptera</taxon>
        <taxon>Endopterygota</taxon>
        <taxon>Diptera</taxon>
        <taxon>Nematocera</taxon>
        <taxon>Culicoidea</taxon>
        <taxon>Culicidae</taxon>
        <taxon>Anophelinae</taxon>
        <taxon>Anopheles</taxon>
    </lineage>
</organism>
<dbReference type="InterPro" id="IPR001611">
    <property type="entry name" value="Leu-rich_rpt"/>
</dbReference>
<reference evidence="4" key="1">
    <citation type="submission" date="2022-08" db="UniProtKB">
        <authorList>
            <consortium name="EnsemblMetazoa"/>
        </authorList>
    </citation>
    <scope>IDENTIFICATION</scope>
    <source>
        <strain evidence="4">EBRO</strain>
    </source>
</reference>
<evidence type="ECO:0000256" key="1">
    <source>
        <dbReference type="ARBA" id="ARBA00022614"/>
    </source>
</evidence>
<evidence type="ECO:0000313" key="4">
    <source>
        <dbReference type="EnsemblMetazoa" id="AATE020689-PA.2"/>
    </source>
</evidence>
<dbReference type="AlphaFoldDB" id="A0A182JM78"/>
<protein>
    <submittedName>
        <fullName evidence="4">Leucine-rich immune protein (Short)</fullName>
    </submittedName>
</protein>
<dbReference type="Gene3D" id="3.80.10.10">
    <property type="entry name" value="Ribonuclease Inhibitor"/>
    <property type="match status" value="1"/>
</dbReference>
<evidence type="ECO:0000256" key="3">
    <source>
        <dbReference type="ARBA" id="ARBA00022737"/>
    </source>
</evidence>
<sequence>MIRALSFTILSLCAVSIGASTSPATPSVFCDKPKATVCQIKKLPEAPNGAAIVLPDLSHRTELRVKEGTLKNLTQAMFGLTGGTRLRLVHMEACGLESFFVLPNFVELRLGHNQLSTIVVPTGESSFALKVADLRNNRLKNASQLAPFVLLEELYLDDNFITELSMGLFKPMENLRVLSVARNNLTKVTMPAVGSGDFMLPGLESLSLAFNQLSELRMARLQLPSLRLLLLNNNKLVELPELESFDQFHSLERLALAGNIWNCAWLAQTLQNATFEIVRDPGSQNHKNCTFENVAGVCCQFTVASGPEATELFRPEIEMAREMTTRIDARHAEYLRYGTDRVDQLVTLVRQQLDKLHELAQSGEPQFVNYEQVLSLRQSVADLSSSASQLEQSTKVIVDAERQQKRLLHFMLDMKNKLVRQAIETDAVLDQVEQGWATFDRRLEERLMQRKVVVD</sequence>
<dbReference type="PROSITE" id="PS51450">
    <property type="entry name" value="LRR"/>
    <property type="match status" value="1"/>
</dbReference>
<dbReference type="SMART" id="SM00369">
    <property type="entry name" value="LRR_TYP"/>
    <property type="match status" value="5"/>
</dbReference>
<accession>A0A182JM78</accession>
<evidence type="ECO:0000256" key="2">
    <source>
        <dbReference type="ARBA" id="ARBA00022729"/>
    </source>
</evidence>
<dbReference type="STRING" id="41427.A0A182JM78"/>
<dbReference type="EnsemblMetazoa" id="AATE020689-RA">
    <property type="protein sequence ID" value="AATE020689-PA.2"/>
    <property type="gene ID" value="AATE020689"/>
</dbReference>
<name>A0A182JM78_ANOAO</name>
<keyword evidence="1" id="KW-0433">Leucine-rich repeat</keyword>
<dbReference type="Pfam" id="PF13855">
    <property type="entry name" value="LRR_8"/>
    <property type="match status" value="1"/>
</dbReference>